<dbReference type="Pfam" id="PF02873">
    <property type="entry name" value="MurB_C"/>
    <property type="match status" value="1"/>
</dbReference>
<dbReference type="UniPathway" id="UPA00219"/>
<dbReference type="InterPro" id="IPR016166">
    <property type="entry name" value="FAD-bd_PCMH"/>
</dbReference>
<evidence type="ECO:0000256" key="18">
    <source>
        <dbReference type="ARBA" id="ARBA00048914"/>
    </source>
</evidence>
<keyword evidence="8 19" id="KW-0132">Cell division</keyword>
<evidence type="ECO:0000256" key="10">
    <source>
        <dbReference type="ARBA" id="ARBA00022827"/>
    </source>
</evidence>
<dbReference type="GO" id="GO:0009252">
    <property type="term" value="P:peptidoglycan biosynthetic process"/>
    <property type="evidence" value="ECO:0007669"/>
    <property type="project" value="UniProtKB-UniRule"/>
</dbReference>
<dbReference type="GO" id="GO:0071949">
    <property type="term" value="F:FAD binding"/>
    <property type="evidence" value="ECO:0007669"/>
    <property type="project" value="InterPro"/>
</dbReference>
<evidence type="ECO:0000256" key="16">
    <source>
        <dbReference type="ARBA" id="ARBA00023316"/>
    </source>
</evidence>
<dbReference type="AlphaFoldDB" id="A0A8J6NR39"/>
<evidence type="ECO:0000256" key="13">
    <source>
        <dbReference type="ARBA" id="ARBA00022984"/>
    </source>
</evidence>
<sequence length="316" mass="33872">MALDSESKKWLTGRFGAGVKFDEPMSRHTSLRVGGPAEAYVAPPNMDGLQSLINWAWQKGLPYLIVGDGTNLLVKDGGIGGIVIVLTECLKEITKTGEGNKAVIVTAMAGARLQALCRFAIENGLAGMNFALGIPGTVGGGIMMNAGTAYGWIENVLRSIRLLLPDGQLRELTRNRLNFSYRKLSWSLEPSQMYPAQPIVVEGSFGLHPSDPDKLKAEAEEILKTRRQKQPVGVPSAGCFFKNPASGKTAGELIELAGLKGKSIGAAEVSSKHANFLINTGQASAADFLALMELVQETVSKMFNIDLEREVKIVGT</sequence>
<comment type="catalytic activity">
    <reaction evidence="18 19">
        <text>UDP-N-acetyl-alpha-D-muramate + NADP(+) = UDP-N-acetyl-3-O-(1-carboxyvinyl)-alpha-D-glucosamine + NADPH + H(+)</text>
        <dbReference type="Rhea" id="RHEA:12248"/>
        <dbReference type="ChEBI" id="CHEBI:15378"/>
        <dbReference type="ChEBI" id="CHEBI:57783"/>
        <dbReference type="ChEBI" id="CHEBI:58349"/>
        <dbReference type="ChEBI" id="CHEBI:68483"/>
        <dbReference type="ChEBI" id="CHEBI:70757"/>
        <dbReference type="EC" id="1.3.1.98"/>
    </reaction>
</comment>
<keyword evidence="14 19" id="KW-0560">Oxidoreductase</keyword>
<gene>
    <name evidence="19 21" type="primary">murB</name>
    <name evidence="21" type="ORF">H8E23_03485</name>
</gene>
<comment type="cofactor">
    <cofactor evidence="1 19">
        <name>FAD</name>
        <dbReference type="ChEBI" id="CHEBI:57692"/>
    </cofactor>
</comment>
<evidence type="ECO:0000256" key="9">
    <source>
        <dbReference type="ARBA" id="ARBA00022630"/>
    </source>
</evidence>
<keyword evidence="12 19" id="KW-0133">Cell shape</keyword>
<feature type="domain" description="FAD-binding PCMH-type" evidence="20">
    <location>
        <begin position="33"/>
        <end position="210"/>
    </location>
</feature>
<dbReference type="EMBL" id="JACNJH010000090">
    <property type="protein sequence ID" value="MBC8360447.1"/>
    <property type="molecule type" value="Genomic_DNA"/>
</dbReference>
<protein>
    <recommendedName>
        <fullName evidence="6 19">UDP-N-acetylenolpyruvoylglucosamine reductase</fullName>
        <ecNumber evidence="5 19">1.3.1.98</ecNumber>
    </recommendedName>
    <alternativeName>
        <fullName evidence="17 19">UDP-N-acetylmuramate dehydrogenase</fullName>
    </alternativeName>
</protein>
<evidence type="ECO:0000256" key="17">
    <source>
        <dbReference type="ARBA" id="ARBA00031026"/>
    </source>
</evidence>
<dbReference type="InterPro" id="IPR036635">
    <property type="entry name" value="MurB_C_sf"/>
</dbReference>
<keyword evidence="15 19" id="KW-0131">Cell cycle</keyword>
<dbReference type="GO" id="GO:0008360">
    <property type="term" value="P:regulation of cell shape"/>
    <property type="evidence" value="ECO:0007669"/>
    <property type="project" value="UniProtKB-KW"/>
</dbReference>
<proteinExistence type="inferred from homology"/>
<evidence type="ECO:0000256" key="8">
    <source>
        <dbReference type="ARBA" id="ARBA00022618"/>
    </source>
</evidence>
<dbReference type="PANTHER" id="PTHR21071:SF4">
    <property type="entry name" value="UDP-N-ACETYLENOLPYRUVOYLGLUCOSAMINE REDUCTASE"/>
    <property type="match status" value="1"/>
</dbReference>
<comment type="caution">
    <text evidence="21">The sequence shown here is derived from an EMBL/GenBank/DDBJ whole genome shotgun (WGS) entry which is preliminary data.</text>
</comment>
<dbReference type="Gene3D" id="3.30.465.10">
    <property type="match status" value="1"/>
</dbReference>
<dbReference type="GO" id="GO:0008762">
    <property type="term" value="F:UDP-N-acetylmuramate dehydrogenase activity"/>
    <property type="evidence" value="ECO:0007669"/>
    <property type="project" value="UniProtKB-UniRule"/>
</dbReference>
<evidence type="ECO:0000256" key="6">
    <source>
        <dbReference type="ARBA" id="ARBA00015188"/>
    </source>
</evidence>
<keyword evidence="7 19" id="KW-0963">Cytoplasm</keyword>
<dbReference type="NCBIfam" id="NF010480">
    <property type="entry name" value="PRK13905.1"/>
    <property type="match status" value="1"/>
</dbReference>
<evidence type="ECO:0000256" key="15">
    <source>
        <dbReference type="ARBA" id="ARBA00023306"/>
    </source>
</evidence>
<feature type="active site" description="Proton donor" evidence="19">
    <location>
        <position position="239"/>
    </location>
</feature>
<name>A0A8J6NR39_9BACT</name>
<dbReference type="Proteomes" id="UP000603434">
    <property type="component" value="Unassembled WGS sequence"/>
</dbReference>
<evidence type="ECO:0000256" key="1">
    <source>
        <dbReference type="ARBA" id="ARBA00001974"/>
    </source>
</evidence>
<accession>A0A8J6NR39</accession>
<keyword evidence="13 19" id="KW-0573">Peptidoglycan synthesis</keyword>
<evidence type="ECO:0000256" key="14">
    <source>
        <dbReference type="ARBA" id="ARBA00023002"/>
    </source>
</evidence>
<dbReference type="GO" id="GO:0071555">
    <property type="term" value="P:cell wall organization"/>
    <property type="evidence" value="ECO:0007669"/>
    <property type="project" value="UniProtKB-KW"/>
</dbReference>
<dbReference type="PROSITE" id="PS51387">
    <property type="entry name" value="FAD_PCMH"/>
    <property type="match status" value="1"/>
</dbReference>
<dbReference type="InterPro" id="IPR016167">
    <property type="entry name" value="FAD-bd_PCMH_sub1"/>
</dbReference>
<keyword evidence="9 19" id="KW-0285">Flavoprotein</keyword>
<dbReference type="SUPFAM" id="SSF56194">
    <property type="entry name" value="Uridine diphospho-N-Acetylenolpyruvylglucosamine reductase, MurB, C-terminal domain"/>
    <property type="match status" value="1"/>
</dbReference>
<evidence type="ECO:0000256" key="3">
    <source>
        <dbReference type="ARBA" id="ARBA00004496"/>
    </source>
</evidence>
<dbReference type="Gene3D" id="3.90.78.10">
    <property type="entry name" value="UDP-N-acetylenolpyruvoylglucosamine reductase, C-terminal domain"/>
    <property type="match status" value="1"/>
</dbReference>
<comment type="subcellular location">
    <subcellularLocation>
        <location evidence="3 19">Cytoplasm</location>
    </subcellularLocation>
</comment>
<evidence type="ECO:0000256" key="19">
    <source>
        <dbReference type="HAMAP-Rule" id="MF_00037"/>
    </source>
</evidence>
<comment type="pathway">
    <text evidence="4 19">Cell wall biogenesis; peptidoglycan biosynthesis.</text>
</comment>
<dbReference type="InterPro" id="IPR036318">
    <property type="entry name" value="FAD-bd_PCMH-like_sf"/>
</dbReference>
<dbReference type="Pfam" id="PF01565">
    <property type="entry name" value="FAD_binding_4"/>
    <property type="match status" value="1"/>
</dbReference>
<dbReference type="HAMAP" id="MF_00037">
    <property type="entry name" value="MurB"/>
    <property type="match status" value="1"/>
</dbReference>
<dbReference type="GO" id="GO:0005829">
    <property type="term" value="C:cytosol"/>
    <property type="evidence" value="ECO:0007669"/>
    <property type="project" value="TreeGrafter"/>
</dbReference>
<evidence type="ECO:0000256" key="7">
    <source>
        <dbReference type="ARBA" id="ARBA00022490"/>
    </source>
</evidence>
<comment type="similarity">
    <text evidence="19">Belongs to the MurB family.</text>
</comment>
<organism evidence="21 22">
    <name type="scientific">Candidatus Desulfatibia profunda</name>
    <dbReference type="NCBI Taxonomy" id="2841695"/>
    <lineage>
        <taxon>Bacteria</taxon>
        <taxon>Pseudomonadati</taxon>
        <taxon>Thermodesulfobacteriota</taxon>
        <taxon>Desulfobacteria</taxon>
        <taxon>Desulfobacterales</taxon>
        <taxon>Desulfobacterales incertae sedis</taxon>
        <taxon>Candidatus Desulfatibia</taxon>
    </lineage>
</organism>
<dbReference type="PANTHER" id="PTHR21071">
    <property type="entry name" value="UDP-N-ACETYLENOLPYRUVOYLGLUCOSAMINE REDUCTASE"/>
    <property type="match status" value="1"/>
</dbReference>
<dbReference type="Gene3D" id="3.30.43.10">
    <property type="entry name" value="Uridine Diphospho-n-acetylenolpyruvylglucosamine Reductase, domain 2"/>
    <property type="match status" value="1"/>
</dbReference>
<dbReference type="InterPro" id="IPR016169">
    <property type="entry name" value="FAD-bd_PCMH_sub2"/>
</dbReference>
<keyword evidence="16 19" id="KW-0961">Cell wall biogenesis/degradation</keyword>
<dbReference type="InterPro" id="IPR003170">
    <property type="entry name" value="MurB"/>
</dbReference>
<evidence type="ECO:0000259" key="20">
    <source>
        <dbReference type="PROSITE" id="PS51387"/>
    </source>
</evidence>
<feature type="active site" evidence="19">
    <location>
        <position position="310"/>
    </location>
</feature>
<evidence type="ECO:0000256" key="11">
    <source>
        <dbReference type="ARBA" id="ARBA00022857"/>
    </source>
</evidence>
<evidence type="ECO:0000313" key="22">
    <source>
        <dbReference type="Proteomes" id="UP000603434"/>
    </source>
</evidence>
<evidence type="ECO:0000256" key="12">
    <source>
        <dbReference type="ARBA" id="ARBA00022960"/>
    </source>
</evidence>
<evidence type="ECO:0000256" key="5">
    <source>
        <dbReference type="ARBA" id="ARBA00012518"/>
    </source>
</evidence>
<dbReference type="NCBIfam" id="TIGR00179">
    <property type="entry name" value="murB"/>
    <property type="match status" value="1"/>
</dbReference>
<dbReference type="InterPro" id="IPR011601">
    <property type="entry name" value="MurB_C"/>
</dbReference>
<dbReference type="GO" id="GO:0051301">
    <property type="term" value="P:cell division"/>
    <property type="evidence" value="ECO:0007669"/>
    <property type="project" value="UniProtKB-KW"/>
</dbReference>
<evidence type="ECO:0000313" key="21">
    <source>
        <dbReference type="EMBL" id="MBC8360447.1"/>
    </source>
</evidence>
<keyword evidence="10 19" id="KW-0274">FAD</keyword>
<reference evidence="21 22" key="1">
    <citation type="submission" date="2020-08" db="EMBL/GenBank/DDBJ databases">
        <title>Bridging the membrane lipid divide: bacteria of the FCB group superphylum have the potential to synthesize archaeal ether lipids.</title>
        <authorList>
            <person name="Villanueva L."/>
            <person name="Von Meijenfeldt F.A.B."/>
            <person name="Westbye A.B."/>
            <person name="Yadav S."/>
            <person name="Hopmans E.C."/>
            <person name="Dutilh B.E."/>
            <person name="Sinninghe Damste J.S."/>
        </authorList>
    </citation>
    <scope>NUCLEOTIDE SEQUENCE [LARGE SCALE GENOMIC DNA]</scope>
    <source>
        <strain evidence="21">NIOZ-UU30</strain>
    </source>
</reference>
<keyword evidence="11 19" id="KW-0521">NADP</keyword>
<dbReference type="SUPFAM" id="SSF56176">
    <property type="entry name" value="FAD-binding/transporter-associated domain-like"/>
    <property type="match status" value="1"/>
</dbReference>
<feature type="active site" evidence="19">
    <location>
        <position position="182"/>
    </location>
</feature>
<evidence type="ECO:0000256" key="4">
    <source>
        <dbReference type="ARBA" id="ARBA00004752"/>
    </source>
</evidence>
<comment type="function">
    <text evidence="2 19">Cell wall formation.</text>
</comment>
<evidence type="ECO:0000256" key="2">
    <source>
        <dbReference type="ARBA" id="ARBA00003921"/>
    </source>
</evidence>
<dbReference type="InterPro" id="IPR006094">
    <property type="entry name" value="Oxid_FAD_bind_N"/>
</dbReference>
<dbReference type="EC" id="1.3.1.98" evidence="5 19"/>